<accession>A0A1A9RBL3</accession>
<proteinExistence type="predicted"/>
<sequence length="82" mass="9345">MGYLWLIMKTARLHQKVCINMVSKTAFGKIIMIMAVWRLKAITKMVSSWMAGNTGIMCPRHRFAIGSISFQVASNEERLPEN</sequence>
<organism evidence="1 2">
    <name type="scientific">Eikenella corrodens</name>
    <dbReference type="NCBI Taxonomy" id="539"/>
    <lineage>
        <taxon>Bacteria</taxon>
        <taxon>Pseudomonadati</taxon>
        <taxon>Pseudomonadota</taxon>
        <taxon>Betaproteobacteria</taxon>
        <taxon>Neisseriales</taxon>
        <taxon>Neisseriaceae</taxon>
        <taxon>Eikenella</taxon>
    </lineage>
</organism>
<name>A0A1A9RBL3_EIKCO</name>
<dbReference type="Proteomes" id="UP000077589">
    <property type="component" value="Unassembled WGS sequence"/>
</dbReference>
<gene>
    <name evidence="1" type="ORF">A7P90_11165</name>
</gene>
<evidence type="ECO:0000313" key="2">
    <source>
        <dbReference type="Proteomes" id="UP000077589"/>
    </source>
</evidence>
<reference evidence="2" key="1">
    <citation type="submission" date="2016-05" db="EMBL/GenBank/DDBJ databases">
        <title>Draft genome of Corynebacterium afermentans subsp. afermentans LCDC 88199T.</title>
        <authorList>
            <person name="Bernier A.-M."/>
            <person name="Bernard K."/>
        </authorList>
    </citation>
    <scope>NUCLEOTIDE SEQUENCE [LARGE SCALE GENOMIC DNA]</scope>
    <source>
        <strain evidence="2">NML04-0072</strain>
    </source>
</reference>
<dbReference type="EMBL" id="LXSG01000041">
    <property type="protein sequence ID" value="OAM16235.1"/>
    <property type="molecule type" value="Genomic_DNA"/>
</dbReference>
<evidence type="ECO:0000313" key="1">
    <source>
        <dbReference type="EMBL" id="OAM16235.1"/>
    </source>
</evidence>
<protein>
    <submittedName>
        <fullName evidence="1">Uncharacterized protein</fullName>
    </submittedName>
</protein>
<dbReference type="AlphaFoldDB" id="A0A1A9RBL3"/>
<comment type="caution">
    <text evidence="1">The sequence shown here is derived from an EMBL/GenBank/DDBJ whole genome shotgun (WGS) entry which is preliminary data.</text>
</comment>